<dbReference type="InParanoid" id="M7Y3H8"/>
<sequence>MGDSKNGVKRILSSGRFWKRIDEEDKNMNGHIASNKDERAEFLSQSVVLFFGGG</sequence>
<evidence type="ECO:0000313" key="2">
    <source>
        <dbReference type="Proteomes" id="UP000010953"/>
    </source>
</evidence>
<organism evidence="1 2">
    <name type="scientific">Mariniradius saccharolyticus AK6</name>
    <dbReference type="NCBI Taxonomy" id="1239962"/>
    <lineage>
        <taxon>Bacteria</taxon>
        <taxon>Pseudomonadati</taxon>
        <taxon>Bacteroidota</taxon>
        <taxon>Cytophagia</taxon>
        <taxon>Cytophagales</taxon>
        <taxon>Cyclobacteriaceae</taxon>
        <taxon>Mariniradius</taxon>
    </lineage>
</organism>
<reference evidence="1" key="1">
    <citation type="submission" date="2013-01" db="EMBL/GenBank/DDBJ databases">
        <title>Genome assembly of Mariniradius saccharolyticus AK6.</title>
        <authorList>
            <person name="Vaidya B."/>
            <person name="Khatri I."/>
            <person name="Tanuku N.R.S."/>
            <person name="Subramanian S."/>
            <person name="Pinnaka A."/>
        </authorList>
    </citation>
    <scope>NUCLEOTIDE SEQUENCE [LARGE SCALE GENOMIC DNA]</scope>
    <source>
        <strain evidence="1">AK6</strain>
    </source>
</reference>
<evidence type="ECO:0000313" key="1">
    <source>
        <dbReference type="EMBL" id="EMS35292.1"/>
    </source>
</evidence>
<dbReference type="EMBL" id="AMZY02000001">
    <property type="protein sequence ID" value="EMS35292.1"/>
    <property type="molecule type" value="Genomic_DNA"/>
</dbReference>
<accession>M7Y3H8</accession>
<name>M7Y3H8_9BACT</name>
<dbReference type="AlphaFoldDB" id="M7Y3H8"/>
<dbReference type="STRING" id="1239962.C943_00065"/>
<gene>
    <name evidence="1" type="ORF">C943_00065</name>
</gene>
<keyword evidence="2" id="KW-1185">Reference proteome</keyword>
<comment type="caution">
    <text evidence="1">The sequence shown here is derived from an EMBL/GenBank/DDBJ whole genome shotgun (WGS) entry which is preliminary data.</text>
</comment>
<dbReference type="Proteomes" id="UP000010953">
    <property type="component" value="Unassembled WGS sequence"/>
</dbReference>
<protein>
    <submittedName>
        <fullName evidence="1">Uncharacterized protein</fullName>
    </submittedName>
</protein>
<proteinExistence type="predicted"/>